<dbReference type="PANTHER" id="PTHR43883">
    <property type="entry name" value="SLR0207 PROTEIN"/>
    <property type="match status" value="1"/>
</dbReference>
<feature type="region of interest" description="Disordered" evidence="1">
    <location>
        <begin position="1"/>
        <end position="26"/>
    </location>
</feature>
<keyword evidence="4" id="KW-1185">Reference proteome</keyword>
<dbReference type="GO" id="GO:0016874">
    <property type="term" value="F:ligase activity"/>
    <property type="evidence" value="ECO:0007669"/>
    <property type="project" value="UniProtKB-KW"/>
</dbReference>
<dbReference type="STRING" id="1891926.Fuma_02981"/>
<accession>A0A1P8WH22</accession>
<feature type="domain" description="RNA ligase" evidence="2">
    <location>
        <begin position="43"/>
        <end position="205"/>
    </location>
</feature>
<dbReference type="AlphaFoldDB" id="A0A1P8WH22"/>
<organism evidence="3 4">
    <name type="scientific">Fuerstiella marisgermanici</name>
    <dbReference type="NCBI Taxonomy" id="1891926"/>
    <lineage>
        <taxon>Bacteria</taxon>
        <taxon>Pseudomonadati</taxon>
        <taxon>Planctomycetota</taxon>
        <taxon>Planctomycetia</taxon>
        <taxon>Planctomycetales</taxon>
        <taxon>Planctomycetaceae</taxon>
        <taxon>Fuerstiella</taxon>
    </lineage>
</organism>
<gene>
    <name evidence="3" type="ORF">Fuma_02981</name>
</gene>
<proteinExistence type="predicted"/>
<evidence type="ECO:0000313" key="4">
    <source>
        <dbReference type="Proteomes" id="UP000187735"/>
    </source>
</evidence>
<dbReference type="Pfam" id="PF09414">
    <property type="entry name" value="RNA_ligase"/>
    <property type="match status" value="1"/>
</dbReference>
<protein>
    <submittedName>
        <fullName evidence="3">RNA ligase</fullName>
    </submittedName>
</protein>
<dbReference type="Gene3D" id="3.30.470.30">
    <property type="entry name" value="DNA ligase/mRNA capping enzyme"/>
    <property type="match status" value="1"/>
</dbReference>
<evidence type="ECO:0000313" key="3">
    <source>
        <dbReference type="EMBL" id="APZ93364.1"/>
    </source>
</evidence>
<sequence length="247" mass="28382">MMGTSNETFTKYPRTPHLFGSKGTDDDKHLGEAESNAFIADESLIVEEKIDGTNVGIHFLKSGEMALQCRGHLITEGMHPQYDLFKSWAAVKRHTLEDRLENRFIMFGEWVYARHSVFYRQLSHYFFEFDIYDKTEAAFLDLEQRLKLLKGTGIETVPVVSIGALKRSCLDELIGPSKFDSRFDNPLTNQTDNLMEGLYLRTEADGVVTGRAKMVRPEFVEKIKQSTHWQHQEMVPNELADGVDIWK</sequence>
<dbReference type="RefSeq" id="WP_229360928.1">
    <property type="nucleotide sequence ID" value="NZ_CP017641.1"/>
</dbReference>
<keyword evidence="3" id="KW-0436">Ligase</keyword>
<dbReference type="PANTHER" id="PTHR43883:SF1">
    <property type="entry name" value="GLUCONOKINASE"/>
    <property type="match status" value="1"/>
</dbReference>
<dbReference type="InterPro" id="IPR052732">
    <property type="entry name" value="Cell-binding_unc_protein"/>
</dbReference>
<evidence type="ECO:0000256" key="1">
    <source>
        <dbReference type="SAM" id="MobiDB-lite"/>
    </source>
</evidence>
<dbReference type="KEGG" id="fmr:Fuma_02981"/>
<reference evidence="3 4" key="1">
    <citation type="journal article" date="2016" name="Front. Microbiol.">
        <title>Fuerstia marisgermanicae gen. nov., sp. nov., an Unusual Member of the Phylum Planctomycetes from the German Wadden Sea.</title>
        <authorList>
            <person name="Kohn T."/>
            <person name="Heuer A."/>
            <person name="Jogler M."/>
            <person name="Vollmers J."/>
            <person name="Boedeker C."/>
            <person name="Bunk B."/>
            <person name="Rast P."/>
            <person name="Borchert D."/>
            <person name="Glockner I."/>
            <person name="Freese H.M."/>
            <person name="Klenk H.P."/>
            <person name="Overmann J."/>
            <person name="Kaster A.K."/>
            <person name="Rohde M."/>
            <person name="Wiegand S."/>
            <person name="Jogler C."/>
        </authorList>
    </citation>
    <scope>NUCLEOTIDE SEQUENCE [LARGE SCALE GENOMIC DNA]</scope>
    <source>
        <strain evidence="3 4">NH11</strain>
    </source>
</reference>
<dbReference type="EMBL" id="CP017641">
    <property type="protein sequence ID" value="APZ93364.1"/>
    <property type="molecule type" value="Genomic_DNA"/>
</dbReference>
<dbReference type="SUPFAM" id="SSF56091">
    <property type="entry name" value="DNA ligase/mRNA capping enzyme, catalytic domain"/>
    <property type="match status" value="1"/>
</dbReference>
<dbReference type="InterPro" id="IPR021122">
    <property type="entry name" value="RNA_ligase_dom_REL/Rnl2"/>
</dbReference>
<name>A0A1P8WH22_9PLAN</name>
<dbReference type="Proteomes" id="UP000187735">
    <property type="component" value="Chromosome"/>
</dbReference>
<evidence type="ECO:0000259" key="2">
    <source>
        <dbReference type="Pfam" id="PF09414"/>
    </source>
</evidence>